<dbReference type="EMBL" id="JAEKJA010000006">
    <property type="protein sequence ID" value="MBJ3775785.1"/>
    <property type="molecule type" value="Genomic_DNA"/>
</dbReference>
<keyword evidence="1" id="KW-0560">Oxidoreductase</keyword>
<dbReference type="Proteomes" id="UP000609531">
    <property type="component" value="Unassembled WGS sequence"/>
</dbReference>
<sequence>MATGLGIVGCGYIADSYAATAPFHDGVAIRAVYDRDPDRLARTSATWSLPTAASLKAMLADPAVEIVVNLTDPHNHEAVSAAAIAAGKHVYSEKPLAMTGAAAKRLAAAAEARGVALAAAPCNFLGEHSQTLMKAARDGLAGKIGLVYAEMDDGMIHRTAYRDWANRSGAPWPARGEFQVGCTFEHAGYTLGPLVALFGPVRTVTAHSALVIADKQTDPPLPDPAPDMSVALLTFDGGVTARMTNSVIAPYDHRLRLFGETGMLSLAEPWTYASPVRLSRPATSRLARLAERRLGWRPTETVPPVRKPALPTRRGVPTMDFMRGVAELADALREGRPCRLSSELAVHITEVTEVVQHPDRFAMPYSVTSTVPPIAPMPWAAA</sequence>
<dbReference type="PANTHER" id="PTHR43818">
    <property type="entry name" value="BCDNA.GH03377"/>
    <property type="match status" value="1"/>
</dbReference>
<dbReference type="AlphaFoldDB" id="A0A934IPR1"/>
<evidence type="ECO:0000256" key="1">
    <source>
        <dbReference type="ARBA" id="ARBA00023002"/>
    </source>
</evidence>
<organism evidence="4 5">
    <name type="scientific">Acuticoccus mangrovi</name>
    <dbReference type="NCBI Taxonomy" id="2796142"/>
    <lineage>
        <taxon>Bacteria</taxon>
        <taxon>Pseudomonadati</taxon>
        <taxon>Pseudomonadota</taxon>
        <taxon>Alphaproteobacteria</taxon>
        <taxon>Hyphomicrobiales</taxon>
        <taxon>Amorphaceae</taxon>
        <taxon>Acuticoccus</taxon>
    </lineage>
</organism>
<reference evidence="4" key="1">
    <citation type="submission" date="2020-12" db="EMBL/GenBank/DDBJ databases">
        <title>Bacterial taxonomy.</title>
        <authorList>
            <person name="Pan X."/>
        </authorList>
    </citation>
    <scope>NUCLEOTIDE SEQUENCE</scope>
    <source>
        <strain evidence="4">B2012</strain>
    </source>
</reference>
<name>A0A934IPR1_9HYPH</name>
<dbReference type="PANTHER" id="PTHR43818:SF11">
    <property type="entry name" value="BCDNA.GH03377"/>
    <property type="match status" value="1"/>
</dbReference>
<evidence type="ECO:0000313" key="5">
    <source>
        <dbReference type="Proteomes" id="UP000609531"/>
    </source>
</evidence>
<gene>
    <name evidence="4" type="ORF">JCR33_08820</name>
</gene>
<dbReference type="GO" id="GO:0016491">
    <property type="term" value="F:oxidoreductase activity"/>
    <property type="evidence" value="ECO:0007669"/>
    <property type="project" value="UniProtKB-KW"/>
</dbReference>
<dbReference type="InterPro" id="IPR050463">
    <property type="entry name" value="Gfo/Idh/MocA_oxidrdct_glycsds"/>
</dbReference>
<dbReference type="Gene3D" id="3.40.50.720">
    <property type="entry name" value="NAD(P)-binding Rossmann-like Domain"/>
    <property type="match status" value="1"/>
</dbReference>
<dbReference type="GO" id="GO:0000166">
    <property type="term" value="F:nucleotide binding"/>
    <property type="evidence" value="ECO:0007669"/>
    <property type="project" value="InterPro"/>
</dbReference>
<dbReference type="InterPro" id="IPR055170">
    <property type="entry name" value="GFO_IDH_MocA-like_dom"/>
</dbReference>
<evidence type="ECO:0000313" key="4">
    <source>
        <dbReference type="EMBL" id="MBJ3775785.1"/>
    </source>
</evidence>
<feature type="domain" description="Gfo/Idh/MocA-like oxidoreductase N-terminal" evidence="2">
    <location>
        <begin position="5"/>
        <end position="118"/>
    </location>
</feature>
<dbReference type="RefSeq" id="WP_198881683.1">
    <property type="nucleotide sequence ID" value="NZ_JAEKJA010000006.1"/>
</dbReference>
<protein>
    <submittedName>
        <fullName evidence="4">Gfo/Idh/MocA family oxidoreductase</fullName>
    </submittedName>
</protein>
<evidence type="ECO:0000259" key="2">
    <source>
        <dbReference type="Pfam" id="PF01408"/>
    </source>
</evidence>
<dbReference type="InterPro" id="IPR000683">
    <property type="entry name" value="Gfo/Idh/MocA-like_OxRdtase_N"/>
</dbReference>
<evidence type="ECO:0000259" key="3">
    <source>
        <dbReference type="Pfam" id="PF22725"/>
    </source>
</evidence>
<dbReference type="Gene3D" id="3.30.360.10">
    <property type="entry name" value="Dihydrodipicolinate Reductase, domain 2"/>
    <property type="match status" value="1"/>
</dbReference>
<feature type="domain" description="GFO/IDH/MocA-like oxidoreductase" evidence="3">
    <location>
        <begin position="132"/>
        <end position="264"/>
    </location>
</feature>
<proteinExistence type="predicted"/>
<dbReference type="SUPFAM" id="SSF55347">
    <property type="entry name" value="Glyceraldehyde-3-phosphate dehydrogenase-like, C-terminal domain"/>
    <property type="match status" value="1"/>
</dbReference>
<dbReference type="SUPFAM" id="SSF51735">
    <property type="entry name" value="NAD(P)-binding Rossmann-fold domains"/>
    <property type="match status" value="1"/>
</dbReference>
<keyword evidence="5" id="KW-1185">Reference proteome</keyword>
<dbReference type="Pfam" id="PF01408">
    <property type="entry name" value="GFO_IDH_MocA"/>
    <property type="match status" value="1"/>
</dbReference>
<dbReference type="Pfam" id="PF22725">
    <property type="entry name" value="GFO_IDH_MocA_C3"/>
    <property type="match status" value="1"/>
</dbReference>
<comment type="caution">
    <text evidence="4">The sequence shown here is derived from an EMBL/GenBank/DDBJ whole genome shotgun (WGS) entry which is preliminary data.</text>
</comment>
<accession>A0A934IPR1</accession>
<dbReference type="InterPro" id="IPR036291">
    <property type="entry name" value="NAD(P)-bd_dom_sf"/>
</dbReference>